<feature type="chain" id="PRO_5037668635" description="Secreted protein" evidence="1">
    <location>
        <begin position="29"/>
        <end position="208"/>
    </location>
</feature>
<accession>A0A931GLT7</accession>
<evidence type="ECO:0000313" key="2">
    <source>
        <dbReference type="EMBL" id="MBG6091385.1"/>
    </source>
</evidence>
<organism evidence="2 3">
    <name type="scientific">Actinomadura viridis</name>
    <dbReference type="NCBI Taxonomy" id="58110"/>
    <lineage>
        <taxon>Bacteria</taxon>
        <taxon>Bacillati</taxon>
        <taxon>Actinomycetota</taxon>
        <taxon>Actinomycetes</taxon>
        <taxon>Streptosporangiales</taxon>
        <taxon>Thermomonosporaceae</taxon>
        <taxon>Actinomadura</taxon>
    </lineage>
</organism>
<sequence length="208" mass="20819">MRKTIRKTVLTGAVLAAGIGLAATPAMADDASWAVVNGGSVYAESVDTSLTVVRNSAKLTCDVVSANASIPTTSGHSGVGIGTISSTTWDTCRGPLSLTFTVAHSGSWKLNAIQPTSTAGRSVGTVTNVVANISGPGCTATFSGGVPAYYDNSTGQLTFDPTAPNPTGVSVVASGVSGCLGIITNGDVGRFAGTFDTDPNNVDLVYTP</sequence>
<dbReference type="EMBL" id="JADOUA010000001">
    <property type="protein sequence ID" value="MBG6091385.1"/>
    <property type="molecule type" value="Genomic_DNA"/>
</dbReference>
<keyword evidence="3" id="KW-1185">Reference proteome</keyword>
<evidence type="ECO:0008006" key="4">
    <source>
        <dbReference type="Google" id="ProtNLM"/>
    </source>
</evidence>
<name>A0A931GLT7_9ACTN</name>
<dbReference type="RefSeq" id="WP_197013702.1">
    <property type="nucleotide sequence ID" value="NZ_BAABES010000036.1"/>
</dbReference>
<protein>
    <recommendedName>
        <fullName evidence="4">Secreted protein</fullName>
    </recommendedName>
</protein>
<gene>
    <name evidence="2" type="ORF">IW256_005498</name>
</gene>
<evidence type="ECO:0000256" key="1">
    <source>
        <dbReference type="SAM" id="SignalP"/>
    </source>
</evidence>
<dbReference type="Proteomes" id="UP000614047">
    <property type="component" value="Unassembled WGS sequence"/>
</dbReference>
<feature type="signal peptide" evidence="1">
    <location>
        <begin position="1"/>
        <end position="28"/>
    </location>
</feature>
<proteinExistence type="predicted"/>
<evidence type="ECO:0000313" key="3">
    <source>
        <dbReference type="Proteomes" id="UP000614047"/>
    </source>
</evidence>
<reference evidence="2" key="1">
    <citation type="submission" date="2020-11" db="EMBL/GenBank/DDBJ databases">
        <title>Sequencing the genomes of 1000 actinobacteria strains.</title>
        <authorList>
            <person name="Klenk H.-P."/>
        </authorList>
    </citation>
    <scope>NUCLEOTIDE SEQUENCE</scope>
    <source>
        <strain evidence="2">DSM 43175</strain>
    </source>
</reference>
<comment type="caution">
    <text evidence="2">The sequence shown here is derived from an EMBL/GenBank/DDBJ whole genome shotgun (WGS) entry which is preliminary data.</text>
</comment>
<keyword evidence="1" id="KW-0732">Signal</keyword>
<dbReference type="AlphaFoldDB" id="A0A931GLT7"/>